<dbReference type="Proteomes" id="UP000622317">
    <property type="component" value="Unassembled WGS sequence"/>
</dbReference>
<proteinExistence type="predicted"/>
<dbReference type="RefSeq" id="WP_191618184.1">
    <property type="nucleotide sequence ID" value="NZ_JACYFG010000039.1"/>
</dbReference>
<feature type="transmembrane region" description="Helical" evidence="1">
    <location>
        <begin position="128"/>
        <end position="148"/>
    </location>
</feature>
<feature type="transmembrane region" description="Helical" evidence="1">
    <location>
        <begin position="6"/>
        <end position="36"/>
    </location>
</feature>
<keyword evidence="3" id="KW-1185">Reference proteome</keyword>
<keyword evidence="1" id="KW-1133">Transmembrane helix</keyword>
<accession>A0A927IIS8</accession>
<dbReference type="AlphaFoldDB" id="A0A927IIS8"/>
<feature type="transmembrane region" description="Helical" evidence="1">
    <location>
        <begin position="100"/>
        <end position="122"/>
    </location>
</feature>
<name>A0A927IIS8_9BACT</name>
<protein>
    <submittedName>
        <fullName evidence="2">Uncharacterized protein</fullName>
    </submittedName>
</protein>
<reference evidence="2" key="1">
    <citation type="submission" date="2020-09" db="EMBL/GenBank/DDBJ databases">
        <title>Pelagicoccus enzymogenes sp. nov. with an EPS production, isolated from marine sediment.</title>
        <authorList>
            <person name="Feng X."/>
        </authorList>
    </citation>
    <scope>NUCLEOTIDE SEQUENCE</scope>
    <source>
        <strain evidence="2">NFK12</strain>
    </source>
</reference>
<feature type="transmembrane region" description="Helical" evidence="1">
    <location>
        <begin position="253"/>
        <end position="273"/>
    </location>
</feature>
<dbReference type="EMBL" id="JACYFG010000039">
    <property type="protein sequence ID" value="MBD5781078.1"/>
    <property type="molecule type" value="Genomic_DNA"/>
</dbReference>
<feature type="transmembrane region" description="Helical" evidence="1">
    <location>
        <begin position="43"/>
        <end position="62"/>
    </location>
</feature>
<feature type="transmembrane region" description="Helical" evidence="1">
    <location>
        <begin position="208"/>
        <end position="241"/>
    </location>
</feature>
<keyword evidence="1" id="KW-0472">Membrane</keyword>
<organism evidence="2 3">
    <name type="scientific">Pelagicoccus enzymogenes</name>
    <dbReference type="NCBI Taxonomy" id="2773457"/>
    <lineage>
        <taxon>Bacteria</taxon>
        <taxon>Pseudomonadati</taxon>
        <taxon>Verrucomicrobiota</taxon>
        <taxon>Opitutia</taxon>
        <taxon>Puniceicoccales</taxon>
        <taxon>Pelagicoccaceae</taxon>
        <taxon>Pelagicoccus</taxon>
    </lineage>
</organism>
<gene>
    <name evidence="2" type="ORF">IEN85_16385</name>
</gene>
<evidence type="ECO:0000313" key="2">
    <source>
        <dbReference type="EMBL" id="MBD5781078.1"/>
    </source>
</evidence>
<keyword evidence="1" id="KW-0812">Transmembrane</keyword>
<feature type="transmembrane region" description="Helical" evidence="1">
    <location>
        <begin position="74"/>
        <end position="93"/>
    </location>
</feature>
<comment type="caution">
    <text evidence="2">The sequence shown here is derived from an EMBL/GenBank/DDBJ whole genome shotgun (WGS) entry which is preliminary data.</text>
</comment>
<feature type="transmembrane region" description="Helical" evidence="1">
    <location>
        <begin position="184"/>
        <end position="202"/>
    </location>
</feature>
<evidence type="ECO:0000256" key="1">
    <source>
        <dbReference type="SAM" id="Phobius"/>
    </source>
</evidence>
<evidence type="ECO:0000313" key="3">
    <source>
        <dbReference type="Proteomes" id="UP000622317"/>
    </source>
</evidence>
<sequence>MNIYSYLVLTIASFFILSGNRKTAIAAFVIAICYIIPGQGIKIAGLSFPAARLLLIILYARTRIRNEKSNAPPLQNYLNITFCVWLLFASLFHSSIEGAGFVYSAGIALDLLLIFFVFTATIQNTEDLKQLFVVFSIWLVPIAIEMILEQSLHKNFFSAISGQSDHVLIRNGTIRSQGPFRHPITAGNIGATCLPFFIAIINTHKARAIIGIISCIVIVLMSASSGPILTLIAAFIGMAAWKYRASIHKVKAYFIAIYILLELLMSQPAYYLIARIDLTGSSTGWHRARLIESSIEHLSEWWIFGTDYTRHWMPTGVPFSENHTDITNYYLAFGVMGGLPLIIIMLTILYKAFQRIESYVNSNKKLLQHDRYIAWCTGASLFAQAVTSISVSHMAQAVVFFWMTIAITTIFFTDGHTNLETTN</sequence>
<feature type="transmembrane region" description="Helical" evidence="1">
    <location>
        <begin position="397"/>
        <end position="413"/>
    </location>
</feature>
<feature type="transmembrane region" description="Helical" evidence="1">
    <location>
        <begin position="329"/>
        <end position="351"/>
    </location>
</feature>